<proteinExistence type="predicted"/>
<protein>
    <submittedName>
        <fullName evidence="2">Uncharacterized protein</fullName>
    </submittedName>
</protein>
<evidence type="ECO:0000313" key="7">
    <source>
        <dbReference type="Proteomes" id="UP000045175"/>
    </source>
</evidence>
<reference evidence="2" key="1">
    <citation type="submission" date="2014-12" db="EMBL/GenBank/DDBJ databases">
        <title>Whole genome sequences of four Staphylococcus schleiferi canine isolates.</title>
        <authorList>
            <person name="Misic A.M."/>
            <person name="Cain C."/>
            <person name="Morris D.O."/>
            <person name="Rankin S."/>
            <person name="Beiting D."/>
        </authorList>
    </citation>
    <scope>NUCLEOTIDE SEQUENCE</scope>
    <source>
        <strain evidence="2">ASB11</strain>
        <strain evidence="3">ASB13</strain>
        <strain evidence="4">ASB9</strain>
    </source>
</reference>
<gene>
    <name evidence="2" type="ORF">HAL011_06970</name>
    <name evidence="3" type="ORF">HAL013_10440</name>
    <name evidence="4" type="ORF">HAL09_09840</name>
</gene>
<accession>A0A0K2X4P5</accession>
<evidence type="ECO:0000256" key="1">
    <source>
        <dbReference type="SAM" id="MobiDB-lite"/>
    </source>
</evidence>
<dbReference type="Proteomes" id="UP000041394">
    <property type="component" value="Unassembled WGS sequence"/>
</dbReference>
<evidence type="ECO:0000313" key="6">
    <source>
        <dbReference type="Proteomes" id="UP000041394"/>
    </source>
</evidence>
<evidence type="ECO:0000313" key="2">
    <source>
        <dbReference type="EMBL" id="CRF40926.1"/>
    </source>
</evidence>
<name>A0A0K2X4P5_9HELI</name>
<evidence type="ECO:0000313" key="4">
    <source>
        <dbReference type="EMBL" id="CRF44402.1"/>
    </source>
</evidence>
<reference evidence="5" key="2">
    <citation type="submission" date="2014-12" db="EMBL/GenBank/DDBJ databases">
        <authorList>
            <person name="Smet A."/>
        </authorList>
    </citation>
    <scope>NUCLEOTIDE SEQUENCE [LARGE SCALE GENOMIC DNA]</scope>
</reference>
<dbReference type="EMBL" id="CDMH01000047">
    <property type="protein sequence ID" value="CRF42834.1"/>
    <property type="molecule type" value="Genomic_DNA"/>
</dbReference>
<sequence>MRRWTTLSHKANKTPLPPRLKGKLRVLGSVLTPLKEL</sequence>
<dbReference type="AlphaFoldDB" id="A0A0K2X4P5"/>
<evidence type="ECO:0000313" key="5">
    <source>
        <dbReference type="Proteomes" id="UP000038622"/>
    </source>
</evidence>
<dbReference type="EMBL" id="CDML01000019">
    <property type="protein sequence ID" value="CRF40926.1"/>
    <property type="molecule type" value="Genomic_DNA"/>
</dbReference>
<feature type="region of interest" description="Disordered" evidence="1">
    <location>
        <begin position="1"/>
        <end position="20"/>
    </location>
</feature>
<dbReference type="Proteomes" id="UP000045175">
    <property type="component" value="Unassembled WGS sequence"/>
</dbReference>
<reference evidence="6 7" key="3">
    <citation type="submission" date="2014-12" db="EMBL/GenBank/DDBJ databases">
        <authorList>
            <person name="Jaenicke S."/>
        </authorList>
    </citation>
    <scope>NUCLEOTIDE SEQUENCE [LARGE SCALE GENOMIC DNA]</scope>
</reference>
<keyword evidence="5" id="KW-1185">Reference proteome</keyword>
<organism evidence="2 5">
    <name type="scientific">Helicobacter ailurogastricus</name>
    <dbReference type="NCBI Taxonomy" id="1578720"/>
    <lineage>
        <taxon>Bacteria</taxon>
        <taxon>Pseudomonadati</taxon>
        <taxon>Campylobacterota</taxon>
        <taxon>Epsilonproteobacteria</taxon>
        <taxon>Campylobacterales</taxon>
        <taxon>Helicobacteraceae</taxon>
        <taxon>Helicobacter</taxon>
    </lineage>
</organism>
<dbReference type="EMBL" id="CDMN01000037">
    <property type="protein sequence ID" value="CRF44402.1"/>
    <property type="molecule type" value="Genomic_DNA"/>
</dbReference>
<dbReference type="STRING" id="1578720.HAL011_06970"/>
<evidence type="ECO:0000313" key="3">
    <source>
        <dbReference type="EMBL" id="CRF42834.1"/>
    </source>
</evidence>
<dbReference type="Proteomes" id="UP000038622">
    <property type="component" value="Unassembled WGS sequence"/>
</dbReference>